<evidence type="ECO:0000259" key="7">
    <source>
        <dbReference type="Pfam" id="PF01068"/>
    </source>
</evidence>
<evidence type="ECO:0000256" key="4">
    <source>
        <dbReference type="ARBA" id="ARBA00022763"/>
    </source>
</evidence>
<feature type="domain" description="ATP-dependent DNA ligase family profile" evidence="7">
    <location>
        <begin position="152"/>
        <end position="339"/>
    </location>
</feature>
<dbReference type="GO" id="GO:0003910">
    <property type="term" value="F:DNA ligase (ATP) activity"/>
    <property type="evidence" value="ECO:0007669"/>
    <property type="project" value="UniProtKB-EC"/>
</dbReference>
<dbReference type="InterPro" id="IPR012310">
    <property type="entry name" value="DNA_ligase_ATP-dep_cent"/>
</dbReference>
<protein>
    <submittedName>
        <fullName evidence="8">DNA ligase</fullName>
    </submittedName>
</protein>
<comment type="caution">
    <text evidence="8">The sequence shown here is derived from an EMBL/GenBank/DDBJ whole genome shotgun (WGS) entry which is preliminary data.</text>
</comment>
<dbReference type="EMBL" id="VXKB01000008">
    <property type="protein sequence ID" value="KAA8713020.1"/>
    <property type="molecule type" value="Genomic_DNA"/>
</dbReference>
<evidence type="ECO:0000313" key="9">
    <source>
        <dbReference type="Proteomes" id="UP000322181"/>
    </source>
</evidence>
<sequence>MKNNLSRLKSTLDQMKEVGTNQKKDIMCGFDPVLCDYMDCILNPFKMFGVKKYNTPDPLAETAVTDDDVFSLLNNLCNRNVTGSAAILAVESLLSKMTADEQEVFRRILLKTTKAGIGISLFNKAQPDRPIPKFEVQLATNYRTKGDLKLDVVNKHARFPMMAQKKLDGMRIIAKVDGDDVEFLSRTGNPVTTLDHLKEQLISLREASGYPAIYFDGEGVVGTFNGTVSALRKKGVKAVGAELWLFDWFLPDWQEQSKNKDYAKTGVKLRDRVKSLISWFKYSNNLTDVKLLPFNFVHSHDEYVTQFKARLDANEEGEMAKDLDAPYYFKRTRGWWKLKDENEADGEIIGFKPGDPDSEFKDTLGSVTVRLESGVIVDALGIKHQYLDEIWNNQDKYAGRIVKVNFHEFTPDGSLRHPRLKWPSCLRDDDDRIGDKE</sequence>
<dbReference type="GO" id="GO:0005524">
    <property type="term" value="F:ATP binding"/>
    <property type="evidence" value="ECO:0007669"/>
    <property type="project" value="InterPro"/>
</dbReference>
<keyword evidence="2 8" id="KW-0436">Ligase</keyword>
<gene>
    <name evidence="8" type="ORF">F4V73_18060</name>
</gene>
<evidence type="ECO:0000256" key="6">
    <source>
        <dbReference type="ARBA" id="ARBA00034003"/>
    </source>
</evidence>
<dbReference type="SUPFAM" id="SSF50249">
    <property type="entry name" value="Nucleic acid-binding proteins"/>
    <property type="match status" value="1"/>
</dbReference>
<dbReference type="RefSeq" id="WP_082970819.1">
    <property type="nucleotide sequence ID" value="NZ_BAAAFS010000007.1"/>
</dbReference>
<accession>A0A5M9QX63</accession>
<reference evidence="8 9" key="1">
    <citation type="submission" date="2019-09" db="EMBL/GenBank/DDBJ databases">
        <title>Draft genome sequence of various Type strains from the CCUG.</title>
        <authorList>
            <person name="Pineiro-Iglesias B."/>
            <person name="Tunovic T."/>
            <person name="Unosson C."/>
            <person name="Inganas E."/>
            <person name="Ohlen M."/>
            <person name="Cardew S."/>
            <person name="Jensie-Markopoulos S."/>
            <person name="Salva-Serra F."/>
            <person name="Jaen-Luchoro D."/>
            <person name="Karlsson R."/>
            <person name="Svensson-Stadler L."/>
            <person name="Chun J."/>
            <person name="Moore E."/>
        </authorList>
    </citation>
    <scope>NUCLEOTIDE SEQUENCE [LARGE SCALE GENOMIC DNA]</scope>
    <source>
        <strain evidence="8 9">CCUG 53682T</strain>
    </source>
</reference>
<organism evidence="8 9">
    <name type="scientific">Morganella psychrotolerans</name>
    <dbReference type="NCBI Taxonomy" id="368603"/>
    <lineage>
        <taxon>Bacteria</taxon>
        <taxon>Pseudomonadati</taxon>
        <taxon>Pseudomonadota</taxon>
        <taxon>Gammaproteobacteria</taxon>
        <taxon>Enterobacterales</taxon>
        <taxon>Morganellaceae</taxon>
        <taxon>Morganella</taxon>
    </lineage>
</organism>
<dbReference type="Pfam" id="PF01068">
    <property type="entry name" value="DNA_ligase_A_M"/>
    <property type="match status" value="1"/>
</dbReference>
<dbReference type="Proteomes" id="UP000322181">
    <property type="component" value="Unassembled WGS sequence"/>
</dbReference>
<dbReference type="GO" id="GO:0006310">
    <property type="term" value="P:DNA recombination"/>
    <property type="evidence" value="ECO:0007669"/>
    <property type="project" value="InterPro"/>
</dbReference>
<evidence type="ECO:0000256" key="5">
    <source>
        <dbReference type="ARBA" id="ARBA00023204"/>
    </source>
</evidence>
<dbReference type="SUPFAM" id="SSF56091">
    <property type="entry name" value="DNA ligase/mRNA capping enzyme, catalytic domain"/>
    <property type="match status" value="1"/>
</dbReference>
<comment type="cofactor">
    <cofactor evidence="1">
        <name>a divalent metal cation</name>
        <dbReference type="ChEBI" id="CHEBI:60240"/>
    </cofactor>
</comment>
<dbReference type="InterPro" id="IPR012340">
    <property type="entry name" value="NA-bd_OB-fold"/>
</dbReference>
<evidence type="ECO:0000256" key="3">
    <source>
        <dbReference type="ARBA" id="ARBA00022705"/>
    </source>
</evidence>
<keyword evidence="4" id="KW-0227">DNA damage</keyword>
<evidence type="ECO:0000256" key="2">
    <source>
        <dbReference type="ARBA" id="ARBA00022598"/>
    </source>
</evidence>
<dbReference type="GO" id="GO:0006281">
    <property type="term" value="P:DNA repair"/>
    <property type="evidence" value="ECO:0007669"/>
    <property type="project" value="UniProtKB-KW"/>
</dbReference>
<dbReference type="GO" id="GO:0006260">
    <property type="term" value="P:DNA replication"/>
    <property type="evidence" value="ECO:0007669"/>
    <property type="project" value="UniProtKB-KW"/>
</dbReference>
<keyword evidence="5" id="KW-0234">DNA repair</keyword>
<dbReference type="AlphaFoldDB" id="A0A5M9QX63"/>
<dbReference type="InterPro" id="IPR050326">
    <property type="entry name" value="NAD_dep_DNA_ligaseB"/>
</dbReference>
<dbReference type="Gene3D" id="3.30.470.30">
    <property type="entry name" value="DNA ligase/mRNA capping enzyme"/>
    <property type="match status" value="1"/>
</dbReference>
<proteinExistence type="predicted"/>
<evidence type="ECO:0000313" key="8">
    <source>
        <dbReference type="EMBL" id="KAA8713020.1"/>
    </source>
</evidence>
<evidence type="ECO:0000256" key="1">
    <source>
        <dbReference type="ARBA" id="ARBA00001968"/>
    </source>
</evidence>
<dbReference type="OrthoDB" id="9782700at2"/>
<dbReference type="PANTHER" id="PTHR47810">
    <property type="entry name" value="DNA LIGASE"/>
    <property type="match status" value="1"/>
</dbReference>
<name>A0A5M9QX63_9GAMM</name>
<comment type="catalytic activity">
    <reaction evidence="6">
        <text>ATP + (deoxyribonucleotide)n-3'-hydroxyl + 5'-phospho-(deoxyribonucleotide)m = (deoxyribonucleotide)n+m + AMP + diphosphate.</text>
        <dbReference type="EC" id="6.5.1.1"/>
    </reaction>
</comment>
<dbReference type="Gene3D" id="2.40.50.140">
    <property type="entry name" value="Nucleic acid-binding proteins"/>
    <property type="match status" value="2"/>
</dbReference>
<keyword evidence="3" id="KW-0235">DNA replication</keyword>
<dbReference type="PANTHER" id="PTHR47810:SF1">
    <property type="entry name" value="DNA LIGASE B"/>
    <property type="match status" value="1"/>
</dbReference>